<reference evidence="3" key="1">
    <citation type="submission" date="2006-06" db="EMBL/GenBank/DDBJ databases">
        <title>Complete sequence of Trichodesmium erythraeum IMS101.</title>
        <authorList>
            <consortium name="US DOE Joint Genome Institute"/>
            <person name="Copeland A."/>
            <person name="Lucas S."/>
            <person name="Lapidus A."/>
            <person name="Barry K."/>
            <person name="Detter J.C."/>
            <person name="Glavina del Rio T."/>
            <person name="Hammon N."/>
            <person name="Israni S."/>
            <person name="Dalin E."/>
            <person name="Tice H."/>
            <person name="Pitluck S."/>
            <person name="Kiss H."/>
            <person name="Munk A.C."/>
            <person name="Brettin T."/>
            <person name="Bruce D."/>
            <person name="Han C."/>
            <person name="Tapia R."/>
            <person name="Gilna P."/>
            <person name="Schmutz J."/>
            <person name="Larimer F."/>
            <person name="Land M."/>
            <person name="Hauser L."/>
            <person name="Kyrpides N."/>
            <person name="Kim E."/>
            <person name="Richardson P."/>
        </authorList>
    </citation>
    <scope>NUCLEOTIDE SEQUENCE [LARGE SCALE GENOMIC DNA]</scope>
    <source>
        <strain evidence="3">IMS101</strain>
    </source>
</reference>
<evidence type="ECO:0000313" key="3">
    <source>
        <dbReference type="EMBL" id="ABG50048.1"/>
    </source>
</evidence>
<dbReference type="eggNOG" id="COG2267">
    <property type="taxonomic scope" value="Bacteria"/>
</dbReference>
<protein>
    <submittedName>
        <fullName evidence="3">Alpha/beta hydrolase fold</fullName>
    </submittedName>
</protein>
<dbReference type="GO" id="GO:0016787">
    <property type="term" value="F:hydrolase activity"/>
    <property type="evidence" value="ECO:0007669"/>
    <property type="project" value="UniProtKB-KW"/>
</dbReference>
<dbReference type="Pfam" id="PF00561">
    <property type="entry name" value="Abhydrolase_1"/>
    <property type="match status" value="1"/>
</dbReference>
<dbReference type="Gene3D" id="3.40.50.1820">
    <property type="entry name" value="alpha/beta hydrolase"/>
    <property type="match status" value="1"/>
</dbReference>
<dbReference type="ESTHER" id="triei-q118m6">
    <property type="family name" value="6_AlphaBeta_hydrolase"/>
</dbReference>
<dbReference type="RefSeq" id="WP_011610442.1">
    <property type="nucleotide sequence ID" value="NC_008312.1"/>
</dbReference>
<dbReference type="InterPro" id="IPR050266">
    <property type="entry name" value="AB_hydrolase_sf"/>
</dbReference>
<dbReference type="InterPro" id="IPR000073">
    <property type="entry name" value="AB_hydrolase_1"/>
</dbReference>
<evidence type="ECO:0000256" key="1">
    <source>
        <dbReference type="ARBA" id="ARBA00022801"/>
    </source>
</evidence>
<dbReference type="KEGG" id="ter:Tery_0604"/>
<proteinExistence type="predicted"/>
<dbReference type="AlphaFoldDB" id="Q118M6"/>
<keyword evidence="1 3" id="KW-0378">Hydrolase</keyword>
<gene>
    <name evidence="3" type="ordered locus">Tery_0604</name>
</gene>
<dbReference type="SUPFAM" id="SSF53474">
    <property type="entry name" value="alpha/beta-Hydrolases"/>
    <property type="match status" value="1"/>
</dbReference>
<accession>Q118M6</accession>
<sequence length="297" mass="34355">MKIGEKTSYININGVEHYYEWIKTSNSREKSKPVMVFLHGWGGSGRYWESTAKELSHKFDCLIYDLRGFGRTSLPKDKSTGEKRISSTTKNLINDYDLVTYAEDLKVLLNALNLDQVYITAHSTGASIAIIFLNMYPERLEKAIFTCSGVFEYDEKSFSAFHKFSRYVVMFRPKWLVKIPFMGRIFMARFFHKPLPNSMCNIFLEDFLLADFDAAYGTVLTSVSKKAAEWLPEEFKKLTVPVLLICGEYDQIIPLEMGRQAAKLNENIEFIVMENTAHFPMLEDREKYLQKVLNFVA</sequence>
<feature type="domain" description="AB hydrolase-1" evidence="2">
    <location>
        <begin position="33"/>
        <end position="284"/>
    </location>
</feature>
<dbReference type="EMBL" id="CP000393">
    <property type="protein sequence ID" value="ABG50048.1"/>
    <property type="molecule type" value="Genomic_DNA"/>
</dbReference>
<name>Q118M6_TRIEI</name>
<dbReference type="STRING" id="203124.Tery_0604"/>
<dbReference type="HOGENOM" id="CLU_020336_13_9_3"/>
<dbReference type="GO" id="GO:0016020">
    <property type="term" value="C:membrane"/>
    <property type="evidence" value="ECO:0007669"/>
    <property type="project" value="TreeGrafter"/>
</dbReference>
<dbReference type="PANTHER" id="PTHR43798:SF31">
    <property type="entry name" value="AB HYDROLASE SUPERFAMILY PROTEIN YCLE"/>
    <property type="match status" value="1"/>
</dbReference>
<organism evidence="3">
    <name type="scientific">Trichodesmium erythraeum (strain IMS101)</name>
    <dbReference type="NCBI Taxonomy" id="203124"/>
    <lineage>
        <taxon>Bacteria</taxon>
        <taxon>Bacillati</taxon>
        <taxon>Cyanobacteriota</taxon>
        <taxon>Cyanophyceae</taxon>
        <taxon>Oscillatoriophycideae</taxon>
        <taxon>Oscillatoriales</taxon>
        <taxon>Microcoleaceae</taxon>
        <taxon>Trichodesmium</taxon>
    </lineage>
</organism>
<dbReference type="PANTHER" id="PTHR43798">
    <property type="entry name" value="MONOACYLGLYCEROL LIPASE"/>
    <property type="match status" value="1"/>
</dbReference>
<evidence type="ECO:0000259" key="2">
    <source>
        <dbReference type="Pfam" id="PF00561"/>
    </source>
</evidence>
<dbReference type="InterPro" id="IPR029058">
    <property type="entry name" value="AB_hydrolase_fold"/>
</dbReference>